<dbReference type="EMBL" id="CP012276">
    <property type="protein sequence ID" value="AMV63758.1"/>
    <property type="molecule type" value="Genomic_DNA"/>
</dbReference>
<dbReference type="Proteomes" id="UP000076405">
    <property type="component" value="Plasmid pL21533-1"/>
</dbReference>
<dbReference type="SFLD" id="SFLDS00003">
    <property type="entry name" value="Haloacid_Dehalogenase"/>
    <property type="match status" value="1"/>
</dbReference>
<dbReference type="AlphaFoldDB" id="A0A143ABT2"/>
<reference evidence="3 4" key="1">
    <citation type="journal article" date="2016" name="PLoS ONE">
        <title>The Identification of Novel Diagnostic Marker Genes for the Detection of Beer Spoiling Pediococcus damnosus Strains Using the BlAst Diagnostic Gene findEr.</title>
        <authorList>
            <person name="Behr J."/>
            <person name="Geissler A.J."/>
            <person name="Schmid J."/>
            <person name="Zehe A."/>
            <person name="Vogel R.F."/>
        </authorList>
    </citation>
    <scope>NUCLEOTIDE SEQUENCE [LARGE SCALE GENOMIC DNA]</scope>
    <source>
        <strain evidence="1 4">TMW 2.1533</strain>
        <strain evidence="2 3">TMW 2.1535</strain>
        <plasmid evidence="4">pl21533-1</plasmid>
        <plasmid evidence="1">pL21533-1</plasmid>
        <plasmid evidence="2">pL21535-3</plasmid>
        <plasmid evidence="3">pl21535-3</plasmid>
    </source>
</reference>
<dbReference type="InterPro" id="IPR006439">
    <property type="entry name" value="HAD-SF_hydro_IA"/>
</dbReference>
<dbReference type="InterPro" id="IPR023214">
    <property type="entry name" value="HAD_sf"/>
</dbReference>
<geneLocation type="plasmid" evidence="3">
    <name>pl21535-3</name>
</geneLocation>
<dbReference type="Pfam" id="PF00702">
    <property type="entry name" value="Hydrolase"/>
    <property type="match status" value="1"/>
</dbReference>
<dbReference type="GO" id="GO:0008253">
    <property type="term" value="F:5'-nucleotidase activity"/>
    <property type="evidence" value="ECO:0007669"/>
    <property type="project" value="UniProtKB-EC"/>
</dbReference>
<name>A0A143ABT2_9LACO</name>
<gene>
    <name evidence="1" type="ORF">ADU70_0236</name>
    <name evidence="2" type="ORF">ADU72_0095</name>
</gene>
<dbReference type="SFLD" id="SFLDG01129">
    <property type="entry name" value="C1.5:_HAD__Beta-PGM__Phosphata"/>
    <property type="match status" value="1"/>
</dbReference>
<dbReference type="Gene3D" id="3.40.50.1000">
    <property type="entry name" value="HAD superfamily/HAD-like"/>
    <property type="match status" value="1"/>
</dbReference>
<protein>
    <submittedName>
        <fullName evidence="1">5'-nucleotidase YjjG</fullName>
        <ecNumber evidence="1">3.1.3.5</ecNumber>
    </submittedName>
</protein>
<evidence type="ECO:0000313" key="4">
    <source>
        <dbReference type="Proteomes" id="UP000076405"/>
    </source>
</evidence>
<keyword evidence="1" id="KW-0378">Hydrolase</keyword>
<geneLocation type="plasmid" evidence="2">
    <name>pL21535-3</name>
</geneLocation>
<dbReference type="InterPro" id="IPR023198">
    <property type="entry name" value="PGP-like_dom2"/>
</dbReference>
<dbReference type="InterPro" id="IPR011951">
    <property type="entry name" value="HAD-SF_hydro_IA_YjjG/PynA"/>
</dbReference>
<dbReference type="InterPro" id="IPR036412">
    <property type="entry name" value="HAD-like_sf"/>
</dbReference>
<sequence length="226" mass="26032">MNYPTLLFDVDDTLLNFQASEHQAIQKLFNQINRPLTSKAYQNYHQMNEGLWRRLERGEISRETLLNTRFQIFFSQYGLDVDGVAYEKQYRQFLSAGHDPIPNAVQLLNDLSHHHQLYIVTNGIAATQKRRLRESGMAKYITKMFVSETVGHPKPEPQFFDYVAESIDHFDKQQSLVVGDSLTSDILGAANYGLDSVWFNPAHQQNSTSTKPTYEIAELMELENIV</sequence>
<evidence type="ECO:0000313" key="3">
    <source>
        <dbReference type="Proteomes" id="UP000076244"/>
    </source>
</evidence>
<dbReference type="Gene3D" id="1.10.150.240">
    <property type="entry name" value="Putative phosphatase, domain 2"/>
    <property type="match status" value="1"/>
</dbReference>
<accession>A0A143ABT2</accession>
<keyword evidence="1" id="KW-0614">Plasmid</keyword>
<geneLocation type="plasmid" evidence="1">
    <name>pL21533-1</name>
</geneLocation>
<dbReference type="NCBIfam" id="TIGR02254">
    <property type="entry name" value="YjjG_YfnB"/>
    <property type="match status" value="1"/>
</dbReference>
<dbReference type="SFLD" id="SFLDG01135">
    <property type="entry name" value="C1.5.6:_HAD__Beta-PGM__Phospha"/>
    <property type="match status" value="1"/>
</dbReference>
<dbReference type="PANTHER" id="PTHR47478">
    <property type="match status" value="1"/>
</dbReference>
<dbReference type="RefSeq" id="WP_056986587.1">
    <property type="nucleotide sequence ID" value="NZ_BAAAXI010000088.1"/>
</dbReference>
<evidence type="ECO:0000313" key="2">
    <source>
        <dbReference type="EMBL" id="AMV68288.1"/>
    </source>
</evidence>
<dbReference type="Proteomes" id="UP000076244">
    <property type="component" value="Plasmid pL21535-3"/>
</dbReference>
<dbReference type="OrthoDB" id="9802350at2"/>
<evidence type="ECO:0000313" key="1">
    <source>
        <dbReference type="EMBL" id="AMV63758.1"/>
    </source>
</evidence>
<dbReference type="CDD" id="cd04305">
    <property type="entry name" value="HAD_Neu5Ac-Pase_like"/>
    <property type="match status" value="1"/>
</dbReference>
<dbReference type="EC" id="3.1.3.5" evidence="1"/>
<proteinExistence type="predicted"/>
<dbReference type="NCBIfam" id="TIGR01549">
    <property type="entry name" value="HAD-SF-IA-v1"/>
    <property type="match status" value="1"/>
</dbReference>
<organism evidence="1 4">
    <name type="scientific">Pediococcus damnosus</name>
    <dbReference type="NCBI Taxonomy" id="51663"/>
    <lineage>
        <taxon>Bacteria</taxon>
        <taxon>Bacillati</taxon>
        <taxon>Bacillota</taxon>
        <taxon>Bacilli</taxon>
        <taxon>Lactobacillales</taxon>
        <taxon>Lactobacillaceae</taxon>
        <taxon>Pediococcus</taxon>
    </lineage>
</organism>
<dbReference type="InterPro" id="IPR052550">
    <property type="entry name" value="Pyrimidine_5'-ntase_YjjG"/>
</dbReference>
<dbReference type="EMBL" id="CP012291">
    <property type="protein sequence ID" value="AMV68288.1"/>
    <property type="molecule type" value="Genomic_DNA"/>
</dbReference>
<dbReference type="KEGG" id="pdm:ADU72_0095"/>
<keyword evidence="3" id="KW-1185">Reference proteome</keyword>
<geneLocation type="plasmid" evidence="4">
    <name>pl21533-1</name>
</geneLocation>
<dbReference type="PANTHER" id="PTHR47478:SF1">
    <property type="entry name" value="PYRIMIDINE 5'-NUCLEOTIDASE YJJG"/>
    <property type="match status" value="1"/>
</dbReference>
<dbReference type="SUPFAM" id="SSF56784">
    <property type="entry name" value="HAD-like"/>
    <property type="match status" value="1"/>
</dbReference>